<keyword evidence="2 7" id="KW-0853">WD repeat</keyword>
<gene>
    <name evidence="10" type="ORF">THRCLA_09512</name>
</gene>
<feature type="repeat" description="WD" evidence="7">
    <location>
        <begin position="307"/>
        <end position="348"/>
    </location>
</feature>
<sequence length="494" mass="53677">MASASPPRSLAPRTPNTTKSSAKKKVNAAAEMEFLLQMTAGPLESSVLPRWKRKKKNVEVPSPSPVKRQKITNDRFIPNRAAMDIKVSSLKSVETKPTTSTSGESTPQQSFQACLAQSILGTNDVDGHRILAFKDKPPVADDPASFHGSLNALYSKRSTVTKVKPLLQRHIPSAPTKVLDAPELMDDYYLNLLSWGRNNVLAVALGASLYLWNASTGSIDELMSMEGDDYISSVSWIQEGNTLAIGGSDSTVQLWDADACKRLRTLDGHSARVGSLSWNRHILSTGSRDTSILHHDVRVQNHIVATLNSHEQEVCGLSWSPDGTKLASGGNDNVLCIWNQMNTTPMHKLTDHTAAVKALAWCPWERNVLASGGGTADRTIKIWNAQTGANLHSTDTGSQVCSLLWSPTEKELLSSHGYAQNELCLWSYPTMKKVKELTGHSARVLHLAGGPDLTTVVSGAADETLRFWNVFAPPAVTKKAPSSHTVGFRSASIR</sequence>
<comment type="caution">
    <text evidence="10">The sequence shown here is derived from an EMBL/GenBank/DDBJ whole genome shotgun (WGS) entry which is preliminary data.</text>
</comment>
<dbReference type="InterPro" id="IPR001680">
    <property type="entry name" value="WD40_rpt"/>
</dbReference>
<proteinExistence type="inferred from homology"/>
<dbReference type="EMBL" id="JNBS01002630">
    <property type="protein sequence ID" value="OQR89918.1"/>
    <property type="molecule type" value="Genomic_DNA"/>
</dbReference>
<evidence type="ECO:0000256" key="7">
    <source>
        <dbReference type="PROSITE-ProRule" id="PRU00221"/>
    </source>
</evidence>
<dbReference type="GO" id="GO:0031145">
    <property type="term" value="P:anaphase-promoting complex-dependent catabolic process"/>
    <property type="evidence" value="ECO:0007669"/>
    <property type="project" value="TreeGrafter"/>
</dbReference>
<evidence type="ECO:0000313" key="11">
    <source>
        <dbReference type="Proteomes" id="UP000243217"/>
    </source>
</evidence>
<comment type="similarity">
    <text evidence="1">Belongs to the WD repeat CDC20/Fizzy family.</text>
</comment>
<dbReference type="GO" id="GO:0051301">
    <property type="term" value="P:cell division"/>
    <property type="evidence" value="ECO:0007669"/>
    <property type="project" value="UniProtKB-KW"/>
</dbReference>
<feature type="repeat" description="WD" evidence="7">
    <location>
        <begin position="437"/>
        <end position="470"/>
    </location>
</feature>
<dbReference type="PRINTS" id="PR00320">
    <property type="entry name" value="GPROTEINBRPT"/>
</dbReference>
<dbReference type="CDD" id="cd00200">
    <property type="entry name" value="WD40"/>
    <property type="match status" value="1"/>
</dbReference>
<dbReference type="GO" id="GO:1990757">
    <property type="term" value="F:ubiquitin ligase activator activity"/>
    <property type="evidence" value="ECO:0007669"/>
    <property type="project" value="TreeGrafter"/>
</dbReference>
<dbReference type="InterPro" id="IPR015943">
    <property type="entry name" value="WD40/YVTN_repeat-like_dom_sf"/>
</dbReference>
<feature type="domain" description="CDC20/Fizzy WD40" evidence="9">
    <location>
        <begin position="179"/>
        <end position="468"/>
    </location>
</feature>
<reference evidence="10 11" key="1">
    <citation type="journal article" date="2014" name="Genome Biol. Evol.">
        <title>The secreted proteins of Achlya hypogyna and Thraustotheca clavata identify the ancestral oomycete secretome and reveal gene acquisitions by horizontal gene transfer.</title>
        <authorList>
            <person name="Misner I."/>
            <person name="Blouin N."/>
            <person name="Leonard G."/>
            <person name="Richards T.A."/>
            <person name="Lane C.E."/>
        </authorList>
    </citation>
    <scope>NUCLEOTIDE SEQUENCE [LARGE SCALE GENOMIC DNA]</scope>
    <source>
        <strain evidence="10 11">ATCC 34112</strain>
    </source>
</reference>
<keyword evidence="3" id="KW-0132">Cell division</keyword>
<keyword evidence="11" id="KW-1185">Reference proteome</keyword>
<feature type="repeat" description="WD" evidence="7">
    <location>
        <begin position="231"/>
        <end position="265"/>
    </location>
</feature>
<name>A0A1V9YVX9_9STRA</name>
<protein>
    <recommendedName>
        <fullName evidence="9">CDC20/Fizzy WD40 domain-containing protein</fullName>
    </recommendedName>
</protein>
<evidence type="ECO:0000256" key="1">
    <source>
        <dbReference type="ARBA" id="ARBA00006445"/>
    </source>
</evidence>
<keyword evidence="6" id="KW-0131">Cell cycle</keyword>
<dbReference type="InterPro" id="IPR019775">
    <property type="entry name" value="WD40_repeat_CS"/>
</dbReference>
<dbReference type="PROSITE" id="PS50294">
    <property type="entry name" value="WD_REPEATS_REGION"/>
    <property type="match status" value="3"/>
</dbReference>
<dbReference type="STRING" id="74557.A0A1V9YVX9"/>
<dbReference type="Gene3D" id="2.130.10.10">
    <property type="entry name" value="YVTN repeat-like/Quinoprotein amine dehydrogenase"/>
    <property type="match status" value="1"/>
</dbReference>
<keyword evidence="4" id="KW-0677">Repeat</keyword>
<dbReference type="Pfam" id="PF24807">
    <property type="entry name" value="WD40_CDC20-Fz"/>
    <property type="match status" value="1"/>
</dbReference>
<accession>A0A1V9YVX9</accession>
<dbReference type="InterPro" id="IPR033010">
    <property type="entry name" value="Cdc20/Fizzy"/>
</dbReference>
<dbReference type="GO" id="GO:1905786">
    <property type="term" value="P:positive regulation of anaphase-promoting complex-dependent catabolic process"/>
    <property type="evidence" value="ECO:0007669"/>
    <property type="project" value="TreeGrafter"/>
</dbReference>
<keyword evidence="5" id="KW-0498">Mitosis</keyword>
<dbReference type="InterPro" id="IPR036322">
    <property type="entry name" value="WD40_repeat_dom_sf"/>
</dbReference>
<feature type="repeat" description="WD" evidence="7">
    <location>
        <begin position="349"/>
        <end position="393"/>
    </location>
</feature>
<dbReference type="Proteomes" id="UP000243217">
    <property type="component" value="Unassembled WGS sequence"/>
</dbReference>
<evidence type="ECO:0000256" key="4">
    <source>
        <dbReference type="ARBA" id="ARBA00022737"/>
    </source>
</evidence>
<dbReference type="SUPFAM" id="SSF50978">
    <property type="entry name" value="WD40 repeat-like"/>
    <property type="match status" value="1"/>
</dbReference>
<dbReference type="PROSITE" id="PS50082">
    <property type="entry name" value="WD_REPEATS_2"/>
    <property type="match status" value="4"/>
</dbReference>
<dbReference type="SMART" id="SM00320">
    <property type="entry name" value="WD40"/>
    <property type="match status" value="6"/>
</dbReference>
<dbReference type="AlphaFoldDB" id="A0A1V9YVX9"/>
<evidence type="ECO:0000256" key="6">
    <source>
        <dbReference type="ARBA" id="ARBA00023306"/>
    </source>
</evidence>
<evidence type="ECO:0000259" key="9">
    <source>
        <dbReference type="Pfam" id="PF24807"/>
    </source>
</evidence>
<dbReference type="OrthoDB" id="10263272at2759"/>
<organism evidence="10 11">
    <name type="scientific">Thraustotheca clavata</name>
    <dbReference type="NCBI Taxonomy" id="74557"/>
    <lineage>
        <taxon>Eukaryota</taxon>
        <taxon>Sar</taxon>
        <taxon>Stramenopiles</taxon>
        <taxon>Oomycota</taxon>
        <taxon>Saprolegniomycetes</taxon>
        <taxon>Saprolegniales</taxon>
        <taxon>Achlyaceae</taxon>
        <taxon>Thraustotheca</taxon>
    </lineage>
</organism>
<dbReference type="InterPro" id="IPR020472">
    <property type="entry name" value="WD40_PAC1"/>
</dbReference>
<dbReference type="PANTHER" id="PTHR19918">
    <property type="entry name" value="CELL DIVISION CYCLE 20 CDC20 FIZZY -RELATED"/>
    <property type="match status" value="1"/>
</dbReference>
<dbReference type="PANTHER" id="PTHR19918:SF8">
    <property type="entry name" value="FI02843P"/>
    <property type="match status" value="1"/>
</dbReference>
<evidence type="ECO:0000256" key="3">
    <source>
        <dbReference type="ARBA" id="ARBA00022618"/>
    </source>
</evidence>
<evidence type="ECO:0000256" key="5">
    <source>
        <dbReference type="ARBA" id="ARBA00022776"/>
    </source>
</evidence>
<dbReference type="GO" id="GO:0010997">
    <property type="term" value="F:anaphase-promoting complex binding"/>
    <property type="evidence" value="ECO:0007669"/>
    <property type="project" value="InterPro"/>
</dbReference>
<dbReference type="PROSITE" id="PS00678">
    <property type="entry name" value="WD_REPEATS_1"/>
    <property type="match status" value="1"/>
</dbReference>
<feature type="region of interest" description="Disordered" evidence="8">
    <location>
        <begin position="1"/>
        <end position="26"/>
    </location>
</feature>
<evidence type="ECO:0000256" key="2">
    <source>
        <dbReference type="ARBA" id="ARBA00022574"/>
    </source>
</evidence>
<dbReference type="GO" id="GO:0005680">
    <property type="term" value="C:anaphase-promoting complex"/>
    <property type="evidence" value="ECO:0007669"/>
    <property type="project" value="TreeGrafter"/>
</dbReference>
<dbReference type="InterPro" id="IPR056150">
    <property type="entry name" value="WD40_CDC20-Fz"/>
</dbReference>
<evidence type="ECO:0000313" key="10">
    <source>
        <dbReference type="EMBL" id="OQR89918.1"/>
    </source>
</evidence>
<evidence type="ECO:0000256" key="8">
    <source>
        <dbReference type="SAM" id="MobiDB-lite"/>
    </source>
</evidence>